<dbReference type="InterPro" id="IPR000700">
    <property type="entry name" value="PAS-assoc_C"/>
</dbReference>
<reference evidence="4 5" key="1">
    <citation type="submission" date="2024-09" db="EMBL/GenBank/DDBJ databases">
        <authorList>
            <person name="Sun Q."/>
            <person name="Mori K."/>
        </authorList>
    </citation>
    <scope>NUCLEOTIDE SEQUENCE [LARGE SCALE GENOMIC DNA]</scope>
    <source>
        <strain evidence="4 5">TBRC 5777</strain>
    </source>
</reference>
<evidence type="ECO:0000313" key="4">
    <source>
        <dbReference type="EMBL" id="MFC0408964.1"/>
    </source>
</evidence>
<dbReference type="PROSITE" id="PS50113">
    <property type="entry name" value="PAC"/>
    <property type="match status" value="1"/>
</dbReference>
<dbReference type="RefSeq" id="WP_377044718.1">
    <property type="nucleotide sequence ID" value="NZ_JBHLUN010000008.1"/>
</dbReference>
<dbReference type="SUPFAM" id="SSF55785">
    <property type="entry name" value="PYP-like sensor domain (PAS domain)"/>
    <property type="match status" value="3"/>
</dbReference>
<keyword evidence="1" id="KW-0175">Coiled coil</keyword>
<evidence type="ECO:0000313" key="5">
    <source>
        <dbReference type="Proteomes" id="UP001589865"/>
    </source>
</evidence>
<dbReference type="Gene3D" id="1.10.287.130">
    <property type="match status" value="1"/>
</dbReference>
<dbReference type="InterPro" id="IPR013656">
    <property type="entry name" value="PAS_4"/>
</dbReference>
<evidence type="ECO:0000256" key="2">
    <source>
        <dbReference type="SAM" id="MobiDB-lite"/>
    </source>
</evidence>
<proteinExistence type="predicted"/>
<accession>A0ABV6JTB1</accession>
<dbReference type="SMART" id="SM00086">
    <property type="entry name" value="PAC"/>
    <property type="match status" value="2"/>
</dbReference>
<organism evidence="4 5">
    <name type="scientific">Roseomonas elaeocarpi</name>
    <dbReference type="NCBI Taxonomy" id="907779"/>
    <lineage>
        <taxon>Bacteria</taxon>
        <taxon>Pseudomonadati</taxon>
        <taxon>Pseudomonadota</taxon>
        <taxon>Alphaproteobacteria</taxon>
        <taxon>Acetobacterales</taxon>
        <taxon>Roseomonadaceae</taxon>
        <taxon>Roseomonas</taxon>
    </lineage>
</organism>
<dbReference type="Gene3D" id="3.30.450.20">
    <property type="entry name" value="PAS domain"/>
    <property type="match status" value="3"/>
</dbReference>
<dbReference type="PANTHER" id="PTHR43065:SF42">
    <property type="entry name" value="TWO-COMPONENT SENSOR PPRA"/>
    <property type="match status" value="1"/>
</dbReference>
<dbReference type="EMBL" id="JBHLUN010000008">
    <property type="protein sequence ID" value="MFC0408964.1"/>
    <property type="molecule type" value="Genomic_DNA"/>
</dbReference>
<dbReference type="Proteomes" id="UP001589865">
    <property type="component" value="Unassembled WGS sequence"/>
</dbReference>
<dbReference type="CDD" id="cd00130">
    <property type="entry name" value="PAS"/>
    <property type="match status" value="2"/>
</dbReference>
<feature type="compositionally biased region" description="Polar residues" evidence="2">
    <location>
        <begin position="122"/>
        <end position="132"/>
    </location>
</feature>
<evidence type="ECO:0000256" key="1">
    <source>
        <dbReference type="SAM" id="Coils"/>
    </source>
</evidence>
<evidence type="ECO:0000259" key="3">
    <source>
        <dbReference type="PROSITE" id="PS50113"/>
    </source>
</evidence>
<comment type="caution">
    <text evidence="4">The sequence shown here is derived from an EMBL/GenBank/DDBJ whole genome shotgun (WGS) entry which is preliminary data.</text>
</comment>
<feature type="coiled-coil region" evidence="1">
    <location>
        <begin position="410"/>
        <end position="441"/>
    </location>
</feature>
<sequence length="504" mass="54652">MNFQGLFDASPNAYLVLNRQFRVVGANRACLASLGRELAEILGHPAWEAIGAEAEASRQLAASCERVIRTRGPDTTAPLRLDGPGSGGGGAGEHRWSITNAPVLDRNGEVELILLHLADTAGSQHPQGSAERTGTAPVAEPAPASEYMSGQARDDGGNDPAPVSGSDRLDEMFRRAPGFMALLSGRDHRFELANPGYARLVGHRTVIGRTVAEALPDAVEQGYLALLDQVFTSGEAHGARGARYVVRTSPDAPADERYLDFVFQPLRDRQGRVTGIFVEGMDVTDRVVGEAALRDSEARLAALVRASAEVLYSMSADWGEMRQLRGGGFLADTTTANPSWLGDYIPVEEQPRVRAAIQEAVRTKTLFHLEHRVRRGDGTIGWTLSRAVPLLDAAGEITEWFGAASDVTARREAEEALRRLNETLEEQVAARSRRLMAIEERLRQSQKMEAIGQLTGGLAHDVNNMLQGIGGAIELMRKRVEAAASWRCRACSVRPRTAWTALPP</sequence>
<protein>
    <submittedName>
        <fullName evidence="4">PAS domain-containing protein</fullName>
    </submittedName>
</protein>
<keyword evidence="5" id="KW-1185">Reference proteome</keyword>
<dbReference type="InterPro" id="IPR035965">
    <property type="entry name" value="PAS-like_dom_sf"/>
</dbReference>
<feature type="region of interest" description="Disordered" evidence="2">
    <location>
        <begin position="73"/>
        <end position="94"/>
    </location>
</feature>
<gene>
    <name evidence="4" type="ORF">ACFFGY_11920</name>
</gene>
<feature type="region of interest" description="Disordered" evidence="2">
    <location>
        <begin position="122"/>
        <end position="168"/>
    </location>
</feature>
<dbReference type="InterPro" id="IPR001610">
    <property type="entry name" value="PAC"/>
</dbReference>
<name>A0ABV6JTB1_9PROT</name>
<dbReference type="PANTHER" id="PTHR43065">
    <property type="entry name" value="SENSOR HISTIDINE KINASE"/>
    <property type="match status" value="1"/>
</dbReference>
<dbReference type="SMART" id="SM00091">
    <property type="entry name" value="PAS"/>
    <property type="match status" value="2"/>
</dbReference>
<dbReference type="Pfam" id="PF08448">
    <property type="entry name" value="PAS_4"/>
    <property type="match status" value="3"/>
</dbReference>
<dbReference type="InterPro" id="IPR000014">
    <property type="entry name" value="PAS"/>
</dbReference>
<dbReference type="NCBIfam" id="TIGR00229">
    <property type="entry name" value="sensory_box"/>
    <property type="match status" value="1"/>
</dbReference>
<feature type="domain" description="PAC" evidence="3">
    <location>
        <begin position="367"/>
        <end position="419"/>
    </location>
</feature>